<feature type="chain" id="PRO_5046988488" evidence="1">
    <location>
        <begin position="33"/>
        <end position="229"/>
    </location>
</feature>
<evidence type="ECO:0000313" key="3">
    <source>
        <dbReference type="EMBL" id="MFC3458451.1"/>
    </source>
</evidence>
<feature type="domain" description="Methanolan biosynthesis EpsI" evidence="2">
    <location>
        <begin position="11"/>
        <end position="215"/>
    </location>
</feature>
<dbReference type="InterPro" id="IPR014263">
    <property type="entry name" value="Methanolan_biosynth_EpsI"/>
</dbReference>
<proteinExistence type="predicted"/>
<name>A0ABV7PJ20_9BURK</name>
<evidence type="ECO:0000259" key="2">
    <source>
        <dbReference type="Pfam" id="PF11984"/>
    </source>
</evidence>
<reference evidence="4" key="1">
    <citation type="journal article" date="2019" name="Int. J. Syst. Evol. Microbiol.">
        <title>The Global Catalogue of Microorganisms (GCM) 10K type strain sequencing project: providing services to taxonomists for standard genome sequencing and annotation.</title>
        <authorList>
            <consortium name="The Broad Institute Genomics Platform"/>
            <consortium name="The Broad Institute Genome Sequencing Center for Infectious Disease"/>
            <person name="Wu L."/>
            <person name="Ma J."/>
        </authorList>
    </citation>
    <scope>NUCLEOTIDE SEQUENCE [LARGE SCALE GENOMIC DNA]</scope>
    <source>
        <strain evidence="4">CCM 7480</strain>
    </source>
</reference>
<comment type="caution">
    <text evidence="3">The sequence shown here is derived from an EMBL/GenBank/DDBJ whole genome shotgun (WGS) entry which is preliminary data.</text>
</comment>
<organism evidence="3 4">
    <name type="scientific">Massilia haematophila</name>
    <dbReference type="NCBI Taxonomy" id="457923"/>
    <lineage>
        <taxon>Bacteria</taxon>
        <taxon>Pseudomonadati</taxon>
        <taxon>Pseudomonadota</taxon>
        <taxon>Betaproteobacteria</taxon>
        <taxon>Burkholderiales</taxon>
        <taxon>Oxalobacteraceae</taxon>
        <taxon>Telluria group</taxon>
        <taxon>Massilia</taxon>
    </lineage>
</organism>
<keyword evidence="4" id="KW-1185">Reference proteome</keyword>
<dbReference type="Pfam" id="PF11984">
    <property type="entry name" value="DUF3485"/>
    <property type="match status" value="1"/>
</dbReference>
<protein>
    <submittedName>
        <fullName evidence="3">Exosortase-associated protein EpsI, B-type</fullName>
    </submittedName>
</protein>
<evidence type="ECO:0000313" key="4">
    <source>
        <dbReference type="Proteomes" id="UP001595665"/>
    </source>
</evidence>
<dbReference type="Proteomes" id="UP001595665">
    <property type="component" value="Unassembled WGS sequence"/>
</dbReference>
<dbReference type="InterPro" id="IPR054653">
    <property type="entry name" value="EpsI_type_B_pred"/>
</dbReference>
<gene>
    <name evidence="3" type="primary">epsI</name>
    <name evidence="3" type="ORF">ACFOPH_09355</name>
</gene>
<keyword evidence="1" id="KW-0732">Signal</keyword>
<sequence>MTARPKRNGMLALLLMALAALLARVAAPNAMLADTRARLALDAVVPESFGAWRLDRSASTVLVEPALQRAIDAVYTQTLSRVYVDPQGERIMLVVAYGRDQSDSFQVHLPEGCYQGQGFAVHSSAPGSVATPFGVIPAQRMIAERQARREAVTYWVVVGDRLGAGDWERKKIKLAYALERTVPDGVLVRVSSIGSDTRAAFVAQQRFISAMLGAVSGDGRRALLGEGRP</sequence>
<dbReference type="NCBIfam" id="TIGR02914">
    <property type="entry name" value="EpsI_fam"/>
    <property type="match status" value="1"/>
</dbReference>
<feature type="signal peptide" evidence="1">
    <location>
        <begin position="1"/>
        <end position="32"/>
    </location>
</feature>
<evidence type="ECO:0000256" key="1">
    <source>
        <dbReference type="SAM" id="SignalP"/>
    </source>
</evidence>
<dbReference type="NCBIfam" id="NF045609">
    <property type="entry name" value="EpsI_type_B"/>
    <property type="match status" value="1"/>
</dbReference>
<accession>A0ABV7PJ20</accession>
<dbReference type="EMBL" id="JBHRVV010000001">
    <property type="protein sequence ID" value="MFC3458451.1"/>
    <property type="molecule type" value="Genomic_DNA"/>
</dbReference>
<dbReference type="RefSeq" id="WP_379734884.1">
    <property type="nucleotide sequence ID" value="NZ_JBHRVV010000001.1"/>
</dbReference>